<dbReference type="InterPro" id="IPR007844">
    <property type="entry name" value="AsmA"/>
</dbReference>
<dbReference type="GO" id="GO:0090313">
    <property type="term" value="P:regulation of protein targeting to membrane"/>
    <property type="evidence" value="ECO:0007669"/>
    <property type="project" value="TreeGrafter"/>
</dbReference>
<proteinExistence type="predicted"/>
<sequence>MKGLFKIVGGLVALLLILVVAGGVLLGMFFDPNEYKPEIKKLALEQGGVELEISGDLGWSVFPWLGIEINQISVNYPGQPQLAELNQAQVSVELPPLLSGNVKMSSILLDGLTLNLVKTKQGTTNWAVSGAGQQASGSVAQDTPSSSEAAGGAAIALDIESIAITNANISYLDQMTDSKVLLNNFSMTSGKVVTGAFFPAELSFQAEQYQADQKQLTVDAALTAEFFLDLAKQQYQIKGLESTLDLKGAPFNDKTVSVKLNSDITSDLSNETANLKGMKLTAANLNASGDITVKSFSKPVITGQLKVDQFSLQDLLTALRQPAIETTDPSVLKAISFNAELGGAPNTVGLNKMSLKLDDTSFNGSLAMNLANGSIAFNLKGDELNADRYLPPSKEQPAEQQKQASNSQSSGYSKEPVIPVEMLKGLELDVNLGLAKLLINGLTLTNLQLETSAHGGLVNMNKINADMYSGTLRNSVVVDVRKSPTRLTVKKNIKGIAIGDLLQDMADTDRLTGTFNTQSAITARGESVHAIINSLNGNAAVTMPNGEIKGIDVAQTICQGFNNVAALGVNADQVDRSTPFADLSSNFKITNGVVSNNDLTTKLDAITVRGKGKVNLPAENLDYRLGLTIEENLFKKTCAVNNNLEGVEWPLDCKGSFNTEPSKLCRPDASVLQEIIKQKAKKKLEGKLMEKLGGGNGDSEGDSKVEGAKKLIRGLFGN</sequence>
<dbReference type="GO" id="GO:0005886">
    <property type="term" value="C:plasma membrane"/>
    <property type="evidence" value="ECO:0007669"/>
    <property type="project" value="TreeGrafter"/>
</dbReference>
<name>A0A3P1SPG3_9GAMM</name>
<dbReference type="AlphaFoldDB" id="A0A3P1SPG3"/>
<feature type="region of interest" description="Disordered" evidence="1">
    <location>
        <begin position="386"/>
        <end position="413"/>
    </location>
</feature>
<keyword evidence="2" id="KW-1133">Transmembrane helix</keyword>
<keyword evidence="5" id="KW-1185">Reference proteome</keyword>
<dbReference type="OrthoDB" id="9766390at2"/>
<evidence type="ECO:0000259" key="3">
    <source>
        <dbReference type="Pfam" id="PF05170"/>
    </source>
</evidence>
<dbReference type="Pfam" id="PF05170">
    <property type="entry name" value="AsmA"/>
    <property type="match status" value="1"/>
</dbReference>
<dbReference type="RefSeq" id="WP_124926439.1">
    <property type="nucleotide sequence ID" value="NZ_BMOH01000002.1"/>
</dbReference>
<evidence type="ECO:0000256" key="2">
    <source>
        <dbReference type="SAM" id="Phobius"/>
    </source>
</evidence>
<keyword evidence="2" id="KW-0812">Transmembrane</keyword>
<comment type="caution">
    <text evidence="4">The sequence shown here is derived from an EMBL/GenBank/DDBJ whole genome shotgun (WGS) entry which is preliminary data.</text>
</comment>
<reference evidence="4 5" key="1">
    <citation type="submission" date="2018-11" db="EMBL/GenBank/DDBJ databases">
        <title>The draft genome sequence of Amphritea balenae JAMM 1525T.</title>
        <authorList>
            <person name="Fang Z."/>
            <person name="Zhang Y."/>
            <person name="Han X."/>
        </authorList>
    </citation>
    <scope>NUCLEOTIDE SEQUENCE [LARGE SCALE GENOMIC DNA]</scope>
    <source>
        <strain evidence="4 5">JAMM 1525</strain>
    </source>
</reference>
<feature type="domain" description="AsmA" evidence="3">
    <location>
        <begin position="1"/>
        <end position="599"/>
    </location>
</feature>
<dbReference type="PANTHER" id="PTHR30441:SF4">
    <property type="entry name" value="PROTEIN ASMA"/>
    <property type="match status" value="1"/>
</dbReference>
<keyword evidence="2" id="KW-0472">Membrane</keyword>
<feature type="transmembrane region" description="Helical" evidence="2">
    <location>
        <begin position="7"/>
        <end position="30"/>
    </location>
</feature>
<accession>A0A3P1SPG3</accession>
<evidence type="ECO:0000313" key="5">
    <source>
        <dbReference type="Proteomes" id="UP000267535"/>
    </source>
</evidence>
<dbReference type="InterPro" id="IPR052894">
    <property type="entry name" value="AsmA-related"/>
</dbReference>
<dbReference type="Proteomes" id="UP000267535">
    <property type="component" value="Unassembled WGS sequence"/>
</dbReference>
<dbReference type="EMBL" id="RQXV01000006">
    <property type="protein sequence ID" value="RRC98940.1"/>
    <property type="molecule type" value="Genomic_DNA"/>
</dbReference>
<protein>
    <submittedName>
        <fullName evidence="4">AsmA family protein</fullName>
    </submittedName>
</protein>
<organism evidence="4 5">
    <name type="scientific">Amphritea balenae</name>
    <dbReference type="NCBI Taxonomy" id="452629"/>
    <lineage>
        <taxon>Bacteria</taxon>
        <taxon>Pseudomonadati</taxon>
        <taxon>Pseudomonadota</taxon>
        <taxon>Gammaproteobacteria</taxon>
        <taxon>Oceanospirillales</taxon>
        <taxon>Oceanospirillaceae</taxon>
        <taxon>Amphritea</taxon>
    </lineage>
</organism>
<evidence type="ECO:0000313" key="4">
    <source>
        <dbReference type="EMBL" id="RRC98940.1"/>
    </source>
</evidence>
<feature type="compositionally biased region" description="Polar residues" evidence="1">
    <location>
        <begin position="398"/>
        <end position="412"/>
    </location>
</feature>
<evidence type="ECO:0000256" key="1">
    <source>
        <dbReference type="SAM" id="MobiDB-lite"/>
    </source>
</evidence>
<gene>
    <name evidence="4" type="ORF">EHS89_12240</name>
</gene>
<dbReference type="PANTHER" id="PTHR30441">
    <property type="entry name" value="DUF748 DOMAIN-CONTAINING PROTEIN"/>
    <property type="match status" value="1"/>
</dbReference>